<name>A0A843YDY0_9RHOB</name>
<evidence type="ECO:0000256" key="2">
    <source>
        <dbReference type="SAM" id="MobiDB-lite"/>
    </source>
</evidence>
<dbReference type="AlphaFoldDB" id="A0A843YDY0"/>
<evidence type="ECO:0000256" key="3">
    <source>
        <dbReference type="SAM" id="Phobius"/>
    </source>
</evidence>
<feature type="transmembrane region" description="Helical" evidence="3">
    <location>
        <begin position="352"/>
        <end position="374"/>
    </location>
</feature>
<protein>
    <submittedName>
        <fullName evidence="4">DUF874 domain-containing protein</fullName>
    </submittedName>
</protein>
<feature type="compositionally biased region" description="Basic residues" evidence="2">
    <location>
        <begin position="406"/>
        <end position="423"/>
    </location>
</feature>
<keyword evidence="5" id="KW-1185">Reference proteome</keyword>
<dbReference type="PANTHER" id="PTHR32309">
    <property type="entry name" value="TYROSINE-PROTEIN KINASE"/>
    <property type="match status" value="1"/>
</dbReference>
<feature type="transmembrane region" description="Helical" evidence="3">
    <location>
        <begin position="20"/>
        <end position="37"/>
    </location>
</feature>
<feature type="coiled-coil region" evidence="1">
    <location>
        <begin position="168"/>
        <end position="313"/>
    </location>
</feature>
<evidence type="ECO:0000313" key="5">
    <source>
        <dbReference type="Proteomes" id="UP000444174"/>
    </source>
</evidence>
<gene>
    <name evidence="4" type="ORF">GFB49_12435</name>
</gene>
<keyword evidence="3" id="KW-0812">Transmembrane</keyword>
<keyword evidence="3" id="KW-1133">Transmembrane helix</keyword>
<accession>A0A843YDY0</accession>
<dbReference type="RefSeq" id="WP_153216212.1">
    <property type="nucleotide sequence ID" value="NZ_WIBF01000007.1"/>
</dbReference>
<evidence type="ECO:0000313" key="4">
    <source>
        <dbReference type="EMBL" id="MQQ09266.1"/>
    </source>
</evidence>
<reference evidence="4 5" key="1">
    <citation type="submission" date="2019-10" db="EMBL/GenBank/DDBJ databases">
        <title>Epibacterium sp. nov., isolated from seawater.</title>
        <authorList>
            <person name="Zhang X."/>
            <person name="Li N."/>
        </authorList>
    </citation>
    <scope>NUCLEOTIDE SEQUENCE [LARGE SCALE GENOMIC DNA]</scope>
    <source>
        <strain evidence="4 5">SM1979</strain>
    </source>
</reference>
<dbReference type="PANTHER" id="PTHR32309:SF31">
    <property type="entry name" value="CAPSULAR EXOPOLYSACCHARIDE FAMILY"/>
    <property type="match status" value="1"/>
</dbReference>
<organism evidence="4 5">
    <name type="scientific">Tritonibacter litoralis</name>
    <dbReference type="NCBI Taxonomy" id="2662264"/>
    <lineage>
        <taxon>Bacteria</taxon>
        <taxon>Pseudomonadati</taxon>
        <taxon>Pseudomonadota</taxon>
        <taxon>Alphaproteobacteria</taxon>
        <taxon>Rhodobacterales</taxon>
        <taxon>Paracoccaceae</taxon>
        <taxon>Tritonibacter</taxon>
    </lineage>
</organism>
<dbReference type="InterPro" id="IPR050445">
    <property type="entry name" value="Bact_polysacc_biosynth/exp"/>
</dbReference>
<keyword evidence="3" id="KW-0472">Membrane</keyword>
<proteinExistence type="predicted"/>
<sequence length="423" mass="47581">MGPIYSLRDFLDMLRRRARVILVLTLLGCMGSVWFALQQEHSYQSAVVIQVAQPTIADDLAKSTVDGSSARRIQLIEQRLMSRNQLLEIVDKFGIYDDLPQLRPSEIVDLMRQSIGITGVAAAREGFADDGTISVLTITATMSTPEMAQQVADEFASRIIDLSIQSRISQARETLQFFVEKENALKEELVRLEDEVATYRFEHDVSLPGVVELRRGEVAQINQSLLEIAQDKIALRREADQVQENERPATARRKLAELQEQMATLDEQNDLLNTRKEELEAGLQTTPQVERQLGAFERQIEQLQSQLGTIIERRSEAEVGFRLEQSSQSERLTVIEAASYPDYPVDGGRKKLAIMGAMGSIVMGICAAFGLELLRPVMRTAAQMERETGLMPVVSIPELKTDARSIKRRQKQKAKQRGVRRTV</sequence>
<comment type="caution">
    <text evidence="4">The sequence shown here is derived from an EMBL/GenBank/DDBJ whole genome shotgun (WGS) entry which is preliminary data.</text>
</comment>
<keyword evidence="1" id="KW-0175">Coiled coil</keyword>
<dbReference type="EMBL" id="WIBF01000007">
    <property type="protein sequence ID" value="MQQ09266.1"/>
    <property type="molecule type" value="Genomic_DNA"/>
</dbReference>
<evidence type="ECO:0000256" key="1">
    <source>
        <dbReference type="SAM" id="Coils"/>
    </source>
</evidence>
<feature type="region of interest" description="Disordered" evidence="2">
    <location>
        <begin position="404"/>
        <end position="423"/>
    </location>
</feature>
<dbReference type="Proteomes" id="UP000444174">
    <property type="component" value="Unassembled WGS sequence"/>
</dbReference>